<evidence type="ECO:0000313" key="1">
    <source>
        <dbReference type="EMBL" id="AKJ07590.1"/>
    </source>
</evidence>
<dbReference type="Proteomes" id="UP000256345">
    <property type="component" value="Unassembled WGS sequence"/>
</dbReference>
<dbReference type="Proteomes" id="UP000035579">
    <property type="component" value="Chromosome"/>
</dbReference>
<name>A0AAC8TJ68_9BACT</name>
<gene>
    <name evidence="1" type="ORF">AA314_09216</name>
    <name evidence="2" type="ORF">ATI61_10734</name>
</gene>
<accession>A0AAC8TJ68</accession>
<reference evidence="2 4" key="2">
    <citation type="submission" date="2018-08" db="EMBL/GenBank/DDBJ databases">
        <title>Genomic Encyclopedia of Archaeal and Bacterial Type Strains, Phase II (KMG-II): from individual species to whole genera.</title>
        <authorList>
            <person name="Goeker M."/>
        </authorList>
    </citation>
    <scope>NUCLEOTIDE SEQUENCE [LARGE SCALE GENOMIC DNA]</scope>
    <source>
        <strain evidence="2 4">DSM 2261</strain>
    </source>
</reference>
<keyword evidence="4" id="KW-1185">Reference proteome</keyword>
<evidence type="ECO:0000313" key="3">
    <source>
        <dbReference type="Proteomes" id="UP000035579"/>
    </source>
</evidence>
<dbReference type="PROSITE" id="PS51257">
    <property type="entry name" value="PROKAR_LIPOPROTEIN"/>
    <property type="match status" value="1"/>
</dbReference>
<organism evidence="1 3">
    <name type="scientific">Archangium gephyra</name>
    <dbReference type="NCBI Taxonomy" id="48"/>
    <lineage>
        <taxon>Bacteria</taxon>
        <taxon>Pseudomonadati</taxon>
        <taxon>Myxococcota</taxon>
        <taxon>Myxococcia</taxon>
        <taxon>Myxococcales</taxon>
        <taxon>Cystobacterineae</taxon>
        <taxon>Archangiaceae</taxon>
        <taxon>Archangium</taxon>
    </lineage>
</organism>
<reference evidence="1 3" key="1">
    <citation type="submission" date="2015-05" db="EMBL/GenBank/DDBJ databases">
        <title>Genome assembly of Archangium gephyra DSM 2261.</title>
        <authorList>
            <person name="Sharma G."/>
            <person name="Subramanian S."/>
        </authorList>
    </citation>
    <scope>NUCLEOTIDE SEQUENCE [LARGE SCALE GENOMIC DNA]</scope>
    <source>
        <strain evidence="1 3">DSM 2261</strain>
    </source>
</reference>
<protein>
    <recommendedName>
        <fullName evidence="5">Lipoprotein</fullName>
    </recommendedName>
</protein>
<dbReference type="EMBL" id="QUMU01000007">
    <property type="protein sequence ID" value="REG29347.1"/>
    <property type="molecule type" value="Genomic_DNA"/>
</dbReference>
<dbReference type="RefSeq" id="WP_053067227.1">
    <property type="nucleotide sequence ID" value="NZ_CP011509.1"/>
</dbReference>
<proteinExistence type="predicted"/>
<evidence type="ECO:0000313" key="2">
    <source>
        <dbReference type="EMBL" id="REG29347.1"/>
    </source>
</evidence>
<evidence type="ECO:0000313" key="4">
    <source>
        <dbReference type="Proteomes" id="UP000256345"/>
    </source>
</evidence>
<dbReference type="KEGG" id="age:AA314_09216"/>
<dbReference type="EMBL" id="CP011509">
    <property type="protein sequence ID" value="AKJ07590.1"/>
    <property type="molecule type" value="Genomic_DNA"/>
</dbReference>
<evidence type="ECO:0008006" key="5">
    <source>
        <dbReference type="Google" id="ProtNLM"/>
    </source>
</evidence>
<dbReference type="AlphaFoldDB" id="A0AAC8TJ68"/>
<sequence>MRKTLLLIAFGATGCIYPHTQFTDTDLERQAPFGVINIDFTHRYIIDPRTESCFLRTSIGEGGAMVAVPCAKLKKNVPEAAAFITWEPSDAAAQ</sequence>